<gene>
    <name evidence="1" type="ORF">SAMN05421869_116199</name>
</gene>
<reference evidence="1 2" key="1">
    <citation type="submission" date="2016-10" db="EMBL/GenBank/DDBJ databases">
        <authorList>
            <person name="de Groot N.N."/>
        </authorList>
    </citation>
    <scope>NUCLEOTIDE SEQUENCE [LARGE SCALE GENOMIC DNA]</scope>
    <source>
        <strain evidence="1 2">CGMCC 4.6533</strain>
    </source>
</reference>
<evidence type="ECO:0000313" key="2">
    <source>
        <dbReference type="Proteomes" id="UP000199202"/>
    </source>
</evidence>
<dbReference type="Proteomes" id="UP000199202">
    <property type="component" value="Unassembled WGS sequence"/>
</dbReference>
<sequence length="153" mass="17112">MIVNGPAWQAPRAGAFAGSTLPSLIESKYDWRMYLPPEWPPEVRPPSVPDWETSAVAWLLDAVPPDYRAYEVLRRHPVALAAMARHHVLSAVEAARAGYRGAAVDLKGHLPPHAIEAVLDTYRQEGPRLVRLSRSIEVVERALRGDIFTMRSR</sequence>
<dbReference type="AlphaFoldDB" id="A0A1G9CKV3"/>
<proteinExistence type="predicted"/>
<dbReference type="STRING" id="633440.SAMN05421869_116199"/>
<organism evidence="1 2">
    <name type="scientific">Nonomuraea jiangxiensis</name>
    <dbReference type="NCBI Taxonomy" id="633440"/>
    <lineage>
        <taxon>Bacteria</taxon>
        <taxon>Bacillati</taxon>
        <taxon>Actinomycetota</taxon>
        <taxon>Actinomycetes</taxon>
        <taxon>Streptosporangiales</taxon>
        <taxon>Streptosporangiaceae</taxon>
        <taxon>Nonomuraea</taxon>
    </lineage>
</organism>
<name>A0A1G9CKV3_9ACTN</name>
<evidence type="ECO:0000313" key="1">
    <source>
        <dbReference type="EMBL" id="SDK52258.1"/>
    </source>
</evidence>
<dbReference type="EMBL" id="FNDJ01000016">
    <property type="protein sequence ID" value="SDK52258.1"/>
    <property type="molecule type" value="Genomic_DNA"/>
</dbReference>
<protein>
    <submittedName>
        <fullName evidence="1">Uncharacterized protein</fullName>
    </submittedName>
</protein>
<accession>A0A1G9CKV3</accession>
<keyword evidence="2" id="KW-1185">Reference proteome</keyword>